<sequence length="354" mass="38952">MDLRIQGYSALLSPSYIAEEFPMSEKSCETVAKAREEISRVLRREDDRLVVIVGPCSVHDVIAAKEYAGLLLKAKEKYQDELVIVMRSYFEKPRTTVGWKGLINDPDIDESYNINKGLRIGRGLLNELTNMGMPVAVELLDTISPQYLAELISWGAIGARTTESQLHRELASGSSFPVGFKNGTDGNLTIAMDGIRAAAVSHHFLGITRQGTTAITHTLGNPDCHVILRGGNRGPNYSANDIQEARRQLEKTKLTPNIMVDCSHGNSNKDHRNQPKVAQCLAEQISKGEDAIMGLMLESHINAGKQSVPEDGAVALKYGVSITDGCIDWDTTEDVLEMMAKAVRARRTSSKQYH</sequence>
<dbReference type="GO" id="GO:0008652">
    <property type="term" value="P:amino acid biosynthetic process"/>
    <property type="evidence" value="ECO:0007669"/>
    <property type="project" value="UniProtKB-KW"/>
</dbReference>
<dbReference type="GO" id="GO:0003849">
    <property type="term" value="F:3-deoxy-7-phosphoheptulonate synthase activity"/>
    <property type="evidence" value="ECO:0007669"/>
    <property type="project" value="UniProtKB-EC"/>
</dbReference>
<evidence type="ECO:0000313" key="10">
    <source>
        <dbReference type="EMBL" id="KAJ8657346.1"/>
    </source>
</evidence>
<dbReference type="NCBIfam" id="NF009395">
    <property type="entry name" value="PRK12755.1"/>
    <property type="match status" value="1"/>
</dbReference>
<gene>
    <name evidence="10" type="ORF">O0I10_006899</name>
</gene>
<evidence type="ECO:0000256" key="2">
    <source>
        <dbReference type="ARBA" id="ARBA00004688"/>
    </source>
</evidence>
<evidence type="ECO:0000313" key="11">
    <source>
        <dbReference type="Proteomes" id="UP001234581"/>
    </source>
</evidence>
<dbReference type="SUPFAM" id="SSF51569">
    <property type="entry name" value="Aldolase"/>
    <property type="match status" value="1"/>
</dbReference>
<evidence type="ECO:0000256" key="5">
    <source>
        <dbReference type="ARBA" id="ARBA00022679"/>
    </source>
</evidence>
<evidence type="ECO:0000256" key="1">
    <source>
        <dbReference type="ARBA" id="ARBA00003726"/>
    </source>
</evidence>
<dbReference type="NCBIfam" id="TIGR00034">
    <property type="entry name" value="aroFGH"/>
    <property type="match status" value="1"/>
</dbReference>
<dbReference type="PIRSF" id="PIRSF001361">
    <property type="entry name" value="DAHP_synthase"/>
    <property type="match status" value="1"/>
</dbReference>
<keyword evidence="6 8" id="KW-0057">Aromatic amino acid biosynthesis</keyword>
<keyword evidence="5 8" id="KW-0808">Transferase</keyword>
<comment type="catalytic activity">
    <reaction evidence="7 8">
        <text>D-erythrose 4-phosphate + phosphoenolpyruvate + H2O = 7-phospho-2-dehydro-3-deoxy-D-arabino-heptonate + phosphate</text>
        <dbReference type="Rhea" id="RHEA:14717"/>
        <dbReference type="ChEBI" id="CHEBI:15377"/>
        <dbReference type="ChEBI" id="CHEBI:16897"/>
        <dbReference type="ChEBI" id="CHEBI:43474"/>
        <dbReference type="ChEBI" id="CHEBI:58394"/>
        <dbReference type="ChEBI" id="CHEBI:58702"/>
        <dbReference type="EC" id="2.5.1.54"/>
    </reaction>
</comment>
<dbReference type="EMBL" id="JARTCD010000032">
    <property type="protein sequence ID" value="KAJ8657346.1"/>
    <property type="molecule type" value="Genomic_DNA"/>
</dbReference>
<dbReference type="PANTHER" id="PTHR21225:SF12">
    <property type="entry name" value="PHOSPHO-2-DEHYDRO-3-DEOXYHEPTONATE ALDOLASE, TYROSINE-INHIBITED"/>
    <property type="match status" value="1"/>
</dbReference>
<dbReference type="AlphaFoldDB" id="A0AAD7V2K9"/>
<protein>
    <recommendedName>
        <fullName evidence="8">Phospho-2-dehydro-3-deoxyheptonate aldolase</fullName>
        <ecNumber evidence="8">2.5.1.54</ecNumber>
    </recommendedName>
</protein>
<dbReference type="RefSeq" id="XP_058342259.1">
    <property type="nucleotide sequence ID" value="XM_058486924.1"/>
</dbReference>
<reference evidence="10 11" key="1">
    <citation type="submission" date="2023-03" db="EMBL/GenBank/DDBJ databases">
        <title>Genome sequence of Lichtheimia ornata CBS 291.66.</title>
        <authorList>
            <person name="Mohabir J.T."/>
            <person name="Shea T.P."/>
            <person name="Kurbessoian T."/>
            <person name="Berby B."/>
            <person name="Fontaine J."/>
            <person name="Livny J."/>
            <person name="Gnirke A."/>
            <person name="Stajich J.E."/>
            <person name="Cuomo C.A."/>
        </authorList>
    </citation>
    <scope>NUCLEOTIDE SEQUENCE [LARGE SCALE GENOMIC DNA]</scope>
    <source>
        <strain evidence="10">CBS 291.66</strain>
    </source>
</reference>
<dbReference type="FunFam" id="3.20.20.70:FF:000005">
    <property type="entry name" value="Phospho-2-dehydro-3-deoxyheptonate aldolase"/>
    <property type="match status" value="1"/>
</dbReference>
<dbReference type="InterPro" id="IPR006219">
    <property type="entry name" value="DAHP_synth_1"/>
</dbReference>
<dbReference type="InterPro" id="IPR006218">
    <property type="entry name" value="DAHP1/KDSA"/>
</dbReference>
<evidence type="ECO:0000256" key="4">
    <source>
        <dbReference type="ARBA" id="ARBA00022605"/>
    </source>
</evidence>
<dbReference type="Gene3D" id="3.20.20.70">
    <property type="entry name" value="Aldolase class I"/>
    <property type="match status" value="1"/>
</dbReference>
<organism evidence="10 11">
    <name type="scientific">Lichtheimia ornata</name>
    <dbReference type="NCBI Taxonomy" id="688661"/>
    <lineage>
        <taxon>Eukaryota</taxon>
        <taxon>Fungi</taxon>
        <taxon>Fungi incertae sedis</taxon>
        <taxon>Mucoromycota</taxon>
        <taxon>Mucoromycotina</taxon>
        <taxon>Mucoromycetes</taxon>
        <taxon>Mucorales</taxon>
        <taxon>Lichtheimiaceae</taxon>
        <taxon>Lichtheimia</taxon>
    </lineage>
</organism>
<dbReference type="PANTHER" id="PTHR21225">
    <property type="entry name" value="PHOSPHO-2-DEHYDRO-3-DEOXYHEPTONATE ALDOLASE DAHP SYNTHETASE"/>
    <property type="match status" value="1"/>
</dbReference>
<dbReference type="EC" id="2.5.1.54" evidence="8"/>
<evidence type="ECO:0000259" key="9">
    <source>
        <dbReference type="Pfam" id="PF00793"/>
    </source>
</evidence>
<dbReference type="Proteomes" id="UP001234581">
    <property type="component" value="Unassembled WGS sequence"/>
</dbReference>
<dbReference type="Pfam" id="PF00793">
    <property type="entry name" value="DAHP_synth_1"/>
    <property type="match status" value="1"/>
</dbReference>
<evidence type="ECO:0000256" key="3">
    <source>
        <dbReference type="ARBA" id="ARBA00007985"/>
    </source>
</evidence>
<keyword evidence="4 8" id="KW-0028">Amino-acid biosynthesis</keyword>
<accession>A0AAD7V2K9</accession>
<proteinExistence type="inferred from homology"/>
<dbReference type="InterPro" id="IPR013785">
    <property type="entry name" value="Aldolase_TIM"/>
</dbReference>
<comment type="function">
    <text evidence="1">Stereospecific condensation of phosphoenolpyruvate (PEP) and D-erythrose-4-phosphate (E4P) giving rise to 3-deoxy-D-arabino-heptulosonate-7-phosphate (DAHP).</text>
</comment>
<keyword evidence="11" id="KW-1185">Reference proteome</keyword>
<dbReference type="GO" id="GO:0005737">
    <property type="term" value="C:cytoplasm"/>
    <property type="evidence" value="ECO:0007669"/>
    <property type="project" value="TreeGrafter"/>
</dbReference>
<feature type="domain" description="DAHP synthetase I/KDSA" evidence="9">
    <location>
        <begin position="40"/>
        <end position="336"/>
    </location>
</feature>
<evidence type="ECO:0000256" key="7">
    <source>
        <dbReference type="ARBA" id="ARBA00047508"/>
    </source>
</evidence>
<evidence type="ECO:0000256" key="8">
    <source>
        <dbReference type="PIRNR" id="PIRNR001361"/>
    </source>
</evidence>
<comment type="pathway">
    <text evidence="2">Metabolic intermediate biosynthesis; chorismate biosynthesis; chorismate from D-erythrose 4-phosphate and phosphoenolpyruvate: step 1/7.</text>
</comment>
<comment type="caution">
    <text evidence="10">The sequence shown here is derived from an EMBL/GenBank/DDBJ whole genome shotgun (WGS) entry which is preliminary data.</text>
</comment>
<comment type="similarity">
    <text evidence="3 8">Belongs to the class-I DAHP synthase family.</text>
</comment>
<dbReference type="GO" id="GO:0009073">
    <property type="term" value="P:aromatic amino acid family biosynthetic process"/>
    <property type="evidence" value="ECO:0007669"/>
    <property type="project" value="UniProtKB-KW"/>
</dbReference>
<dbReference type="GeneID" id="83214309"/>
<evidence type="ECO:0000256" key="6">
    <source>
        <dbReference type="ARBA" id="ARBA00023141"/>
    </source>
</evidence>
<name>A0AAD7V2K9_9FUNG</name>